<sequence>MPGFENWSPLQPPDDGSDDVNLVKESFVVVDGMDLIQLDERNVERVPLDGQGQGRGVSGGAGGTVSRPGEVPQPLPSRESSIESSVPRDPGSGEISESSGSQRDSGTRSAPEARESRGFVSESVNNHPVGNDSMQGGLPGFLAVPPSILDTRQNEIIVDEGDYSIPSGILNYDEVMESSQPPHPHVVSRKRKIINSSDDVSPSKKRK</sequence>
<name>A0ABD2W9E8_9HYME</name>
<evidence type="ECO:0000313" key="3">
    <source>
        <dbReference type="Proteomes" id="UP001627154"/>
    </source>
</evidence>
<feature type="compositionally biased region" description="Low complexity" evidence="1">
    <location>
        <begin position="92"/>
        <end position="101"/>
    </location>
</feature>
<feature type="region of interest" description="Disordered" evidence="1">
    <location>
        <begin position="175"/>
        <end position="207"/>
    </location>
</feature>
<protein>
    <submittedName>
        <fullName evidence="2">Uncharacterized protein</fullName>
    </submittedName>
</protein>
<feature type="region of interest" description="Disordered" evidence="1">
    <location>
        <begin position="38"/>
        <end position="144"/>
    </location>
</feature>
<feature type="compositionally biased region" description="Basic and acidic residues" evidence="1">
    <location>
        <begin position="38"/>
        <end position="47"/>
    </location>
</feature>
<evidence type="ECO:0000256" key="1">
    <source>
        <dbReference type="SAM" id="MobiDB-lite"/>
    </source>
</evidence>
<comment type="caution">
    <text evidence="2">The sequence shown here is derived from an EMBL/GenBank/DDBJ whole genome shotgun (WGS) entry which is preliminary data.</text>
</comment>
<accession>A0ABD2W9E8</accession>
<dbReference type="AlphaFoldDB" id="A0ABD2W9E8"/>
<feature type="region of interest" description="Disordered" evidence="1">
    <location>
        <begin position="1"/>
        <end position="22"/>
    </location>
</feature>
<dbReference type="Proteomes" id="UP001627154">
    <property type="component" value="Unassembled WGS sequence"/>
</dbReference>
<dbReference type="EMBL" id="JBJJXI010000122">
    <property type="protein sequence ID" value="KAL3389695.1"/>
    <property type="molecule type" value="Genomic_DNA"/>
</dbReference>
<evidence type="ECO:0000313" key="2">
    <source>
        <dbReference type="EMBL" id="KAL3389695.1"/>
    </source>
</evidence>
<feature type="compositionally biased region" description="Polar residues" evidence="1">
    <location>
        <begin position="122"/>
        <end position="134"/>
    </location>
</feature>
<reference evidence="2 3" key="1">
    <citation type="journal article" date="2024" name="bioRxiv">
        <title>A reference genome for Trichogramma kaykai: A tiny desert-dwelling parasitoid wasp with competing sex-ratio distorters.</title>
        <authorList>
            <person name="Culotta J."/>
            <person name="Lindsey A.R."/>
        </authorList>
    </citation>
    <scope>NUCLEOTIDE SEQUENCE [LARGE SCALE GENOMIC DNA]</scope>
    <source>
        <strain evidence="2 3">KSX58</strain>
    </source>
</reference>
<feature type="compositionally biased region" description="Gly residues" evidence="1">
    <location>
        <begin position="51"/>
        <end position="63"/>
    </location>
</feature>
<organism evidence="2 3">
    <name type="scientific">Trichogramma kaykai</name>
    <dbReference type="NCBI Taxonomy" id="54128"/>
    <lineage>
        <taxon>Eukaryota</taxon>
        <taxon>Metazoa</taxon>
        <taxon>Ecdysozoa</taxon>
        <taxon>Arthropoda</taxon>
        <taxon>Hexapoda</taxon>
        <taxon>Insecta</taxon>
        <taxon>Pterygota</taxon>
        <taxon>Neoptera</taxon>
        <taxon>Endopterygota</taxon>
        <taxon>Hymenoptera</taxon>
        <taxon>Apocrita</taxon>
        <taxon>Proctotrupomorpha</taxon>
        <taxon>Chalcidoidea</taxon>
        <taxon>Trichogrammatidae</taxon>
        <taxon>Trichogramma</taxon>
    </lineage>
</organism>
<keyword evidence="3" id="KW-1185">Reference proteome</keyword>
<proteinExistence type="predicted"/>
<gene>
    <name evidence="2" type="ORF">TKK_015063</name>
</gene>